<evidence type="ECO:0000313" key="2">
    <source>
        <dbReference type="EMBL" id="MBC8575562.1"/>
    </source>
</evidence>
<evidence type="ECO:0000313" key="3">
    <source>
        <dbReference type="Proteomes" id="UP000658131"/>
    </source>
</evidence>
<feature type="region of interest" description="Disordered" evidence="1">
    <location>
        <begin position="31"/>
        <end position="119"/>
    </location>
</feature>
<proteinExistence type="predicted"/>
<name>A0ABR7NIB2_9FIRM</name>
<feature type="compositionally biased region" description="Basic residues" evidence="1">
    <location>
        <begin position="45"/>
        <end position="58"/>
    </location>
</feature>
<protein>
    <submittedName>
        <fullName evidence="2">Uncharacterized protein</fullName>
    </submittedName>
</protein>
<feature type="compositionally biased region" description="Basic and acidic residues" evidence="1">
    <location>
        <begin position="32"/>
        <end position="44"/>
    </location>
</feature>
<dbReference type="RefSeq" id="WP_262399187.1">
    <property type="nucleotide sequence ID" value="NZ_JACRTB010000005.1"/>
</dbReference>
<dbReference type="EMBL" id="JACRTB010000005">
    <property type="protein sequence ID" value="MBC8575562.1"/>
    <property type="molecule type" value="Genomic_DNA"/>
</dbReference>
<reference evidence="2 3" key="1">
    <citation type="submission" date="2020-08" db="EMBL/GenBank/DDBJ databases">
        <title>Genome public.</title>
        <authorList>
            <person name="Liu C."/>
            <person name="Sun Q."/>
        </authorList>
    </citation>
    <scope>NUCLEOTIDE SEQUENCE [LARGE SCALE GENOMIC DNA]</scope>
    <source>
        <strain evidence="2 3">BX1</strain>
    </source>
</reference>
<feature type="compositionally biased region" description="Basic and acidic residues" evidence="1">
    <location>
        <begin position="60"/>
        <end position="119"/>
    </location>
</feature>
<gene>
    <name evidence="2" type="ORF">H8717_03925</name>
</gene>
<comment type="caution">
    <text evidence="2">The sequence shown here is derived from an EMBL/GenBank/DDBJ whole genome shotgun (WGS) entry which is preliminary data.</text>
</comment>
<evidence type="ECO:0000256" key="1">
    <source>
        <dbReference type="SAM" id="MobiDB-lite"/>
    </source>
</evidence>
<accession>A0ABR7NIB2</accession>
<keyword evidence="3" id="KW-1185">Reference proteome</keyword>
<dbReference type="Proteomes" id="UP000658131">
    <property type="component" value="Unassembled WGS sequence"/>
</dbReference>
<sequence length="228" mass="25802">MKGYAVCQEAGETPASWYFLLIFRCVPGRPAVEWRKKTERQKKSGKEKRQKKTGRQSGRRSQERKNGKRKQEGRTAEEVRKRKTVEESENSRAAEESETGRTAEKGGKDITAEENGKEGRGMNLVQLLDAHTQWDELAVIGRGKTRGRRLPSWSEWRERTGRCGSMPCSSTVRPVKRSFAPRRSGSVGRHGLRLKATAVHSPVPGGTGVLNLGMLHWHEHSEQRSWTL</sequence>
<organism evidence="2 3">
    <name type="scientific">Yanshouia hominis</name>
    <dbReference type="NCBI Taxonomy" id="2763673"/>
    <lineage>
        <taxon>Bacteria</taxon>
        <taxon>Bacillati</taxon>
        <taxon>Bacillota</taxon>
        <taxon>Clostridia</taxon>
        <taxon>Eubacteriales</taxon>
        <taxon>Oscillospiraceae</taxon>
        <taxon>Yanshouia</taxon>
    </lineage>
</organism>